<protein>
    <recommendedName>
        <fullName evidence="3">CS domain-containing protein</fullName>
    </recommendedName>
</protein>
<dbReference type="AlphaFoldDB" id="A0AB34JMM3"/>
<comment type="similarity">
    <text evidence="1">Belongs to the p23/wos2 family.</text>
</comment>
<evidence type="ECO:0000313" key="4">
    <source>
        <dbReference type="EMBL" id="KAL1522829.1"/>
    </source>
</evidence>
<feature type="region of interest" description="Disordered" evidence="2">
    <location>
        <begin position="248"/>
        <end position="320"/>
    </location>
</feature>
<dbReference type="EMBL" id="JBGBPQ010000006">
    <property type="protein sequence ID" value="KAL1522829.1"/>
    <property type="molecule type" value="Genomic_DNA"/>
</dbReference>
<dbReference type="SUPFAM" id="SSF49764">
    <property type="entry name" value="HSP20-like chaperones"/>
    <property type="match status" value="1"/>
</dbReference>
<reference evidence="4 5" key="1">
    <citation type="journal article" date="2024" name="Science">
        <title>Giant polyketide synthase enzymes in the biosynthesis of giant marine polyether toxins.</title>
        <authorList>
            <person name="Fallon T.R."/>
            <person name="Shende V.V."/>
            <person name="Wierzbicki I.H."/>
            <person name="Pendleton A.L."/>
            <person name="Watervoot N.F."/>
            <person name="Auber R.P."/>
            <person name="Gonzalez D.J."/>
            <person name="Wisecaver J.H."/>
            <person name="Moore B.S."/>
        </authorList>
    </citation>
    <scope>NUCLEOTIDE SEQUENCE [LARGE SCALE GENOMIC DNA]</scope>
    <source>
        <strain evidence="4 5">12B1</strain>
    </source>
</reference>
<dbReference type="Gene3D" id="2.60.40.790">
    <property type="match status" value="1"/>
</dbReference>
<dbReference type="GO" id="GO:0051087">
    <property type="term" value="F:protein-folding chaperone binding"/>
    <property type="evidence" value="ECO:0007669"/>
    <property type="project" value="TreeGrafter"/>
</dbReference>
<feature type="compositionally biased region" description="Basic and acidic residues" evidence="2">
    <location>
        <begin position="248"/>
        <end position="280"/>
    </location>
</feature>
<dbReference type="GO" id="GO:0005634">
    <property type="term" value="C:nucleus"/>
    <property type="evidence" value="ECO:0007669"/>
    <property type="project" value="TreeGrafter"/>
</dbReference>
<proteinExistence type="inferred from homology"/>
<evidence type="ECO:0000256" key="1">
    <source>
        <dbReference type="ARBA" id="ARBA00025733"/>
    </source>
</evidence>
<evidence type="ECO:0000256" key="2">
    <source>
        <dbReference type="SAM" id="MobiDB-lite"/>
    </source>
</evidence>
<dbReference type="InterPro" id="IPR008978">
    <property type="entry name" value="HSP20-like_chaperone"/>
</dbReference>
<gene>
    <name evidence="4" type="ORF">AB1Y20_017798</name>
</gene>
<dbReference type="GO" id="GO:0051131">
    <property type="term" value="P:chaperone-mediated protein complex assembly"/>
    <property type="evidence" value="ECO:0007669"/>
    <property type="project" value="TreeGrafter"/>
</dbReference>
<evidence type="ECO:0000259" key="3">
    <source>
        <dbReference type="PROSITE" id="PS51203"/>
    </source>
</evidence>
<organism evidence="4 5">
    <name type="scientific">Prymnesium parvum</name>
    <name type="common">Toxic golden alga</name>
    <dbReference type="NCBI Taxonomy" id="97485"/>
    <lineage>
        <taxon>Eukaryota</taxon>
        <taxon>Haptista</taxon>
        <taxon>Haptophyta</taxon>
        <taxon>Prymnesiophyceae</taxon>
        <taxon>Prymnesiales</taxon>
        <taxon>Prymnesiaceae</taxon>
        <taxon>Prymnesium</taxon>
    </lineage>
</organism>
<feature type="compositionally biased region" description="Low complexity" evidence="2">
    <location>
        <begin position="287"/>
        <end position="304"/>
    </location>
</feature>
<name>A0AB34JMM3_PRYPA</name>
<evidence type="ECO:0000313" key="5">
    <source>
        <dbReference type="Proteomes" id="UP001515480"/>
    </source>
</evidence>
<dbReference type="PANTHER" id="PTHR22932:SF1">
    <property type="entry name" value="CO-CHAPERONE PROTEIN DAF-41"/>
    <property type="match status" value="1"/>
</dbReference>
<dbReference type="GO" id="GO:0005829">
    <property type="term" value="C:cytosol"/>
    <property type="evidence" value="ECO:0007669"/>
    <property type="project" value="TreeGrafter"/>
</dbReference>
<feature type="domain" description="CS" evidence="3">
    <location>
        <begin position="126"/>
        <end position="225"/>
    </location>
</feature>
<dbReference type="PANTHER" id="PTHR22932">
    <property type="entry name" value="TELOMERASE-BINDING PROTEIN P23 HSP90 CO-CHAPERONE"/>
    <property type="match status" value="1"/>
</dbReference>
<dbReference type="InterPro" id="IPR007052">
    <property type="entry name" value="CS_dom"/>
</dbReference>
<dbReference type="GO" id="GO:0006457">
    <property type="term" value="P:protein folding"/>
    <property type="evidence" value="ECO:0007669"/>
    <property type="project" value="TreeGrafter"/>
</dbReference>
<dbReference type="PROSITE" id="PS51203">
    <property type="entry name" value="CS"/>
    <property type="match status" value="1"/>
</dbReference>
<dbReference type="Proteomes" id="UP001515480">
    <property type="component" value="Unassembled WGS sequence"/>
</dbReference>
<dbReference type="Pfam" id="PF04969">
    <property type="entry name" value="CS"/>
    <property type="match status" value="1"/>
</dbReference>
<dbReference type="GO" id="GO:0051879">
    <property type="term" value="F:Hsp90 protein binding"/>
    <property type="evidence" value="ECO:0007669"/>
    <property type="project" value="InterPro"/>
</dbReference>
<keyword evidence="5" id="KW-1185">Reference proteome</keyword>
<accession>A0AB34JMM3</accession>
<dbReference type="InterPro" id="IPR045250">
    <property type="entry name" value="p23-like"/>
</dbReference>
<comment type="caution">
    <text evidence="4">The sequence shown here is derived from an EMBL/GenBank/DDBJ whole genome shotgun (WGS) entry which is preliminary data.</text>
</comment>
<sequence length="320" mass="35839">MCCRPAPQSRVVSEAVRSMRCRLRVCVCVLVAAVAAGGSFLDSTATQHEALELLASGSHRPTESDVLVAVERAWWEASKLMLRKMREDGAVVGTMQEVRSAATKMRDQATDIINLMRVGANAEETVVNAAFQWAQRLEYVYLNVKFSSRIDGPVTCLNVDNENITFTNDSLYFEGIGRQKPKTFKLNLTFHQEIDPEASSWSFSSVGRMSITIAKKEHGTWPRLLKTKQKPKNMYSWYDRQTALDEEVKKEKEAKKKDEEEKKKQDAAEEAKRKQKEAPKDPPAPYPADGAPQPVPSAASNAKSSSKKKRVKKESAKDEV</sequence>